<reference evidence="8" key="1">
    <citation type="submission" date="2019-12" db="EMBL/GenBank/DDBJ databases">
        <title>The sialotranscriptome of the gopher-tortoise tick, Amblyomma tuberculatum.</title>
        <authorList>
            <person name="Karim S."/>
            <person name="Andersen J."/>
            <person name="Kumar D."/>
            <person name="Adamson S."/>
            <person name="Ennen J."/>
            <person name="Qualis C.P."/>
            <person name="Ribeiro J.M.C."/>
        </authorList>
    </citation>
    <scope>NUCLEOTIDE SEQUENCE</scope>
    <source>
        <strain evidence="8">Removed</strain>
        <tissue evidence="8">Salivary glands</tissue>
    </source>
</reference>
<evidence type="ECO:0000256" key="1">
    <source>
        <dbReference type="ARBA" id="ARBA00004613"/>
    </source>
</evidence>
<feature type="signal peptide" evidence="7">
    <location>
        <begin position="1"/>
        <end position="20"/>
    </location>
</feature>
<dbReference type="InterPro" id="IPR045797">
    <property type="entry name" value="EVA_Class_A"/>
</dbReference>
<dbReference type="GO" id="GO:0005576">
    <property type="term" value="C:extracellular region"/>
    <property type="evidence" value="ECO:0007669"/>
    <property type="project" value="UniProtKB-SubCell"/>
</dbReference>
<dbReference type="Pfam" id="PF19429">
    <property type="entry name" value="EVA_Class_A"/>
    <property type="match status" value="1"/>
</dbReference>
<evidence type="ECO:0000313" key="8">
    <source>
        <dbReference type="EMBL" id="NOV52728.1"/>
    </source>
</evidence>
<name>A0A6M2E5F6_9ACAR</name>
<keyword evidence="4 6" id="KW-1015">Disulfide bond</keyword>
<dbReference type="AlphaFoldDB" id="A0A6M2E5F6"/>
<comment type="function">
    <text evidence="6">Salivary chemokine-binding protein which binds to host chemokines.</text>
</comment>
<accession>A0A6M2E5F6</accession>
<evidence type="ECO:0000256" key="3">
    <source>
        <dbReference type="ARBA" id="ARBA00022729"/>
    </source>
</evidence>
<evidence type="ECO:0000256" key="2">
    <source>
        <dbReference type="ARBA" id="ARBA00022525"/>
    </source>
</evidence>
<comment type="subcellular location">
    <subcellularLocation>
        <location evidence="1 6">Secreted</location>
    </subcellularLocation>
</comment>
<evidence type="ECO:0000256" key="4">
    <source>
        <dbReference type="ARBA" id="ARBA00023157"/>
    </source>
</evidence>
<dbReference type="Gene3D" id="2.30.130.100">
    <property type="match status" value="1"/>
</dbReference>
<dbReference type="EMBL" id="GIDH01000785">
    <property type="protein sequence ID" value="NOV52728.1"/>
    <property type="molecule type" value="Transcribed_RNA"/>
</dbReference>
<keyword evidence="5 6" id="KW-0325">Glycoprotein</keyword>
<keyword evidence="2 6" id="KW-0964">Secreted</keyword>
<organism evidence="8">
    <name type="scientific">Amblyomma tuberculatum</name>
    <dbReference type="NCBI Taxonomy" id="48802"/>
    <lineage>
        <taxon>Eukaryota</taxon>
        <taxon>Metazoa</taxon>
        <taxon>Ecdysozoa</taxon>
        <taxon>Arthropoda</taxon>
        <taxon>Chelicerata</taxon>
        <taxon>Arachnida</taxon>
        <taxon>Acari</taxon>
        <taxon>Parasitiformes</taxon>
        <taxon>Ixodida</taxon>
        <taxon>Ixodoidea</taxon>
        <taxon>Ixodidae</taxon>
        <taxon>Amblyomminae</taxon>
        <taxon>Amblyomma</taxon>
    </lineage>
</organism>
<dbReference type="GO" id="GO:0019957">
    <property type="term" value="F:C-C chemokine binding"/>
    <property type="evidence" value="ECO:0007669"/>
    <property type="project" value="InterPro"/>
</dbReference>
<sequence length="127" mass="13720">MTMHSAMLQMSFLMLIAVAALQDASRESDDTGTSHESNETDDYYPTGGCTCPVIVLNNPNNSTVKPPGCIYPCGAVNCTLTDEEPCYNISLQAYKLMEINMTQSCPLGTCQNGTCVPNGQEEQCYSS</sequence>
<protein>
    <recommendedName>
        <fullName evidence="6">Evasin</fullName>
    </recommendedName>
</protein>
<evidence type="ECO:0000256" key="5">
    <source>
        <dbReference type="ARBA" id="ARBA00023180"/>
    </source>
</evidence>
<feature type="chain" id="PRO_5026696646" description="Evasin" evidence="7">
    <location>
        <begin position="21"/>
        <end position="127"/>
    </location>
</feature>
<proteinExistence type="predicted"/>
<evidence type="ECO:0000256" key="7">
    <source>
        <dbReference type="SAM" id="SignalP"/>
    </source>
</evidence>
<evidence type="ECO:0000256" key="6">
    <source>
        <dbReference type="RuleBase" id="RU369006"/>
    </source>
</evidence>
<keyword evidence="3 6" id="KW-0732">Signal</keyword>